<dbReference type="InterPro" id="IPR012347">
    <property type="entry name" value="Ferritin-like"/>
</dbReference>
<dbReference type="HOGENOM" id="CLU_114531_0_0_10"/>
<gene>
    <name evidence="2" type="ORF">NMS_1383</name>
</gene>
<dbReference type="InterPro" id="IPR016920">
    <property type="entry name" value="UCP029477"/>
</dbReference>
<dbReference type="KEGG" id="nmf:NMS_1383"/>
<evidence type="ECO:0000313" key="2">
    <source>
        <dbReference type="EMBL" id="BAO55392.1"/>
    </source>
</evidence>
<dbReference type="InterPro" id="IPR011971">
    <property type="entry name" value="CHP02284"/>
</dbReference>
<dbReference type="NCBIfam" id="TIGR02284">
    <property type="entry name" value="PA2169 family four-helix-bundle protein"/>
    <property type="match status" value="1"/>
</dbReference>
<dbReference type="Pfam" id="PF09537">
    <property type="entry name" value="DUF2383"/>
    <property type="match status" value="1"/>
</dbReference>
<name>W8VX66_9FLAO</name>
<sequence length="154" mass="17420">MDSKVKTEQYLNSILEKTYDAQRGYANASEVVENVDLKRWFAQQGAKRTRYAASITGEMKGMNESPEFDGSVKGDLHRSWMNIKAALSGNKDETVLEECLRGEQAAIEEYSEVLKHREELPQTVVSVLEAQKDEIQSTVNQIKRLEDVAAHIND</sequence>
<dbReference type="RefSeq" id="WP_041496009.1">
    <property type="nucleotide sequence ID" value="NZ_AP014548.1"/>
</dbReference>
<dbReference type="OrthoDB" id="282393at2"/>
<evidence type="ECO:0000313" key="3">
    <source>
        <dbReference type="Proteomes" id="UP000031760"/>
    </source>
</evidence>
<organism evidence="2 3">
    <name type="scientific">Nonlabens marinus S1-08</name>
    <dbReference type="NCBI Taxonomy" id="1454201"/>
    <lineage>
        <taxon>Bacteria</taxon>
        <taxon>Pseudomonadati</taxon>
        <taxon>Bacteroidota</taxon>
        <taxon>Flavobacteriia</taxon>
        <taxon>Flavobacteriales</taxon>
        <taxon>Flavobacteriaceae</taxon>
        <taxon>Nonlabens</taxon>
    </lineage>
</organism>
<dbReference type="InterPro" id="IPR009078">
    <property type="entry name" value="Ferritin-like_SF"/>
</dbReference>
<accession>W8VX66</accession>
<dbReference type="PIRSF" id="PIRSF029477">
    <property type="entry name" value="UCP029477"/>
    <property type="match status" value="1"/>
</dbReference>
<dbReference type="Gene3D" id="1.20.1260.10">
    <property type="match status" value="1"/>
</dbReference>
<protein>
    <recommendedName>
        <fullName evidence="1">DUF2383 domain-containing protein</fullName>
    </recommendedName>
</protein>
<proteinExistence type="predicted"/>
<dbReference type="AlphaFoldDB" id="W8VX66"/>
<feature type="domain" description="DUF2383" evidence="1">
    <location>
        <begin position="7"/>
        <end position="115"/>
    </location>
</feature>
<reference evidence="2 3" key="1">
    <citation type="journal article" date="2014" name="Proc. Natl. Acad. Sci. U.S.A.">
        <title>Functional characterization of flavobacteria rhodopsins reveals a unique class of light-driven chloride pump in bacteria.</title>
        <authorList>
            <person name="Yoshizawa S."/>
            <person name="Kumagai Y."/>
            <person name="Kim H."/>
            <person name="Ogura Y."/>
            <person name="Hayashi T."/>
            <person name="Iwasaki W."/>
            <person name="DeLong E.F."/>
            <person name="Kogure K."/>
        </authorList>
    </citation>
    <scope>NUCLEOTIDE SEQUENCE [LARGE SCALE GENOMIC DNA]</scope>
    <source>
        <strain evidence="2 3">S1-08</strain>
    </source>
</reference>
<dbReference type="Proteomes" id="UP000031760">
    <property type="component" value="Chromosome"/>
</dbReference>
<keyword evidence="3" id="KW-1185">Reference proteome</keyword>
<dbReference type="STRING" id="1454201.NMS_1383"/>
<dbReference type="EMBL" id="AP014548">
    <property type="protein sequence ID" value="BAO55392.1"/>
    <property type="molecule type" value="Genomic_DNA"/>
</dbReference>
<dbReference type="SUPFAM" id="SSF47240">
    <property type="entry name" value="Ferritin-like"/>
    <property type="match status" value="1"/>
</dbReference>
<evidence type="ECO:0000259" key="1">
    <source>
        <dbReference type="Pfam" id="PF09537"/>
    </source>
</evidence>
<dbReference type="InterPro" id="IPR019052">
    <property type="entry name" value="DUF2383"/>
</dbReference>